<comment type="subcellular location">
    <subcellularLocation>
        <location evidence="1">Cytoplasm</location>
        <location evidence="1">Cytoskeleton</location>
        <location evidence="1">Cilium axoneme</location>
    </subcellularLocation>
</comment>
<reference evidence="10" key="3">
    <citation type="submission" date="2025-09" db="UniProtKB">
        <authorList>
            <consortium name="Ensembl"/>
        </authorList>
    </citation>
    <scope>IDENTIFICATION</scope>
</reference>
<dbReference type="GO" id="GO:0005930">
    <property type="term" value="C:axoneme"/>
    <property type="evidence" value="ECO:0007669"/>
    <property type="project" value="UniProtKB-SubCell"/>
</dbReference>
<dbReference type="AlphaFoldDB" id="A0A672ZA91"/>
<evidence type="ECO:0000256" key="9">
    <source>
        <dbReference type="ARBA" id="ARBA00045321"/>
    </source>
</evidence>
<name>A0A672ZA91_9TELE</name>
<evidence type="ECO:0000256" key="4">
    <source>
        <dbReference type="ARBA" id="ARBA00022490"/>
    </source>
</evidence>
<sequence length="96" mass="10925">MSRAHAENVIKNLIGEIVQQCSLRGHSVSEALVAFMVKAVVLDPRNGFNVDRTLTKKDVQKLTELCLDKLLEQCSPSLDTIKMQLYFDLNYTSRRK</sequence>
<keyword evidence="8" id="KW-0966">Cell projection</keyword>
<protein>
    <recommendedName>
        <fullName evidence="3">Cilia- and flagella-associated protein 206</fullName>
    </recommendedName>
</protein>
<evidence type="ECO:0000313" key="10">
    <source>
        <dbReference type="Ensembl" id="ENSSORP00005013417.1"/>
    </source>
</evidence>
<dbReference type="PANTHER" id="PTHR21442:SF0">
    <property type="entry name" value="CILIA- AND FLAGELLA-ASSOCIATED PROTEIN 206"/>
    <property type="match status" value="1"/>
</dbReference>
<keyword evidence="4" id="KW-0963">Cytoplasm</keyword>
<dbReference type="Proteomes" id="UP000472271">
    <property type="component" value="Chromosome 24"/>
</dbReference>
<dbReference type="GO" id="GO:1901317">
    <property type="term" value="P:regulation of flagellated sperm motility"/>
    <property type="evidence" value="ECO:0007669"/>
    <property type="project" value="TreeGrafter"/>
</dbReference>
<comment type="function">
    <text evidence="9">Essential for sperm motility and is involved in the regulation of the beating frequency of motile cilia on the epithelial cells of the respiratory tract. Required for the establishment of radial spokes in sperm flagella.</text>
</comment>
<evidence type="ECO:0000256" key="1">
    <source>
        <dbReference type="ARBA" id="ARBA00004430"/>
    </source>
</evidence>
<comment type="similarity">
    <text evidence="2">Belongs to the CFAP206 family.</text>
</comment>
<evidence type="ECO:0000256" key="2">
    <source>
        <dbReference type="ARBA" id="ARBA00010500"/>
    </source>
</evidence>
<keyword evidence="6" id="KW-0969">Cilium</keyword>
<evidence type="ECO:0000256" key="5">
    <source>
        <dbReference type="ARBA" id="ARBA00022794"/>
    </source>
</evidence>
<keyword evidence="7" id="KW-0206">Cytoskeleton</keyword>
<organism evidence="10 11">
    <name type="scientific">Sphaeramia orbicularis</name>
    <name type="common">orbiculate cardinalfish</name>
    <dbReference type="NCBI Taxonomy" id="375764"/>
    <lineage>
        <taxon>Eukaryota</taxon>
        <taxon>Metazoa</taxon>
        <taxon>Chordata</taxon>
        <taxon>Craniata</taxon>
        <taxon>Vertebrata</taxon>
        <taxon>Euteleostomi</taxon>
        <taxon>Actinopterygii</taxon>
        <taxon>Neopterygii</taxon>
        <taxon>Teleostei</taxon>
        <taxon>Neoteleostei</taxon>
        <taxon>Acanthomorphata</taxon>
        <taxon>Gobiaria</taxon>
        <taxon>Kurtiformes</taxon>
        <taxon>Apogonoidei</taxon>
        <taxon>Apogonidae</taxon>
        <taxon>Apogoninae</taxon>
        <taxon>Sphaeramia</taxon>
    </lineage>
</organism>
<dbReference type="InParanoid" id="A0A672ZA91"/>
<dbReference type="GO" id="GO:0003356">
    <property type="term" value="P:regulation of cilium beat frequency"/>
    <property type="evidence" value="ECO:0007669"/>
    <property type="project" value="TreeGrafter"/>
</dbReference>
<keyword evidence="5" id="KW-0970">Cilium biogenesis/degradation</keyword>
<reference evidence="10" key="2">
    <citation type="submission" date="2025-08" db="UniProtKB">
        <authorList>
            <consortium name="Ensembl"/>
        </authorList>
    </citation>
    <scope>IDENTIFICATION</scope>
</reference>
<evidence type="ECO:0000256" key="3">
    <source>
        <dbReference type="ARBA" id="ARBA00021602"/>
    </source>
</evidence>
<dbReference type="InterPro" id="IPR021897">
    <property type="entry name" value="FAP206"/>
</dbReference>
<accession>A0A672ZA91</accession>
<evidence type="ECO:0000256" key="6">
    <source>
        <dbReference type="ARBA" id="ARBA00023069"/>
    </source>
</evidence>
<reference evidence="10" key="1">
    <citation type="submission" date="2019-06" db="EMBL/GenBank/DDBJ databases">
        <authorList>
            <consortium name="Wellcome Sanger Institute Data Sharing"/>
        </authorList>
    </citation>
    <scope>NUCLEOTIDE SEQUENCE [LARGE SCALE GENOMIC DNA]</scope>
</reference>
<keyword evidence="11" id="KW-1185">Reference proteome</keyword>
<proteinExistence type="inferred from homology"/>
<evidence type="ECO:0000256" key="7">
    <source>
        <dbReference type="ARBA" id="ARBA00023212"/>
    </source>
</evidence>
<dbReference type="GO" id="GO:0007288">
    <property type="term" value="P:sperm axoneme assembly"/>
    <property type="evidence" value="ECO:0007669"/>
    <property type="project" value="TreeGrafter"/>
</dbReference>
<dbReference type="Ensembl" id="ENSSORT00005013827.1">
    <property type="protein sequence ID" value="ENSSORP00005013417.1"/>
    <property type="gene ID" value="ENSSORG00005006937.1"/>
</dbReference>
<dbReference type="GO" id="GO:0036064">
    <property type="term" value="C:ciliary basal body"/>
    <property type="evidence" value="ECO:0007669"/>
    <property type="project" value="TreeGrafter"/>
</dbReference>
<evidence type="ECO:0000313" key="11">
    <source>
        <dbReference type="Proteomes" id="UP000472271"/>
    </source>
</evidence>
<dbReference type="PANTHER" id="PTHR21442">
    <property type="entry name" value="CILIA- AND FLAGELLA-ASSOCIATED PROTEIN 206"/>
    <property type="match status" value="1"/>
</dbReference>
<evidence type="ECO:0000256" key="8">
    <source>
        <dbReference type="ARBA" id="ARBA00023273"/>
    </source>
</evidence>